<keyword evidence="5" id="KW-0156">Chromatin regulator</keyword>
<keyword evidence="9" id="KW-0804">Transcription</keyword>
<keyword evidence="18" id="KW-1185">Reference proteome</keyword>
<keyword evidence="6" id="KW-0805">Transcription regulation</keyword>
<dbReference type="GO" id="GO:0045944">
    <property type="term" value="P:positive regulation of transcription by RNA polymerase II"/>
    <property type="evidence" value="ECO:0007669"/>
    <property type="project" value="TreeGrafter"/>
</dbReference>
<keyword evidence="7 12" id="KW-0103">Bromodomain</keyword>
<proteinExistence type="inferred from homology"/>
<dbReference type="EC" id="2.3.1.48" evidence="3"/>
<evidence type="ECO:0000256" key="12">
    <source>
        <dbReference type="PROSITE-ProRule" id="PRU00035"/>
    </source>
</evidence>
<dbReference type="PROSITE" id="PS50014">
    <property type="entry name" value="BROMODOMAIN_2"/>
    <property type="match status" value="1"/>
</dbReference>
<feature type="compositionally biased region" description="Low complexity" evidence="14">
    <location>
        <begin position="1"/>
        <end position="37"/>
    </location>
</feature>
<dbReference type="Gene3D" id="3.40.630.30">
    <property type="match status" value="1"/>
</dbReference>
<dbReference type="EMBL" id="HG712591">
    <property type="protein sequence ID" value="CDJ51080.1"/>
    <property type="molecule type" value="Genomic_DNA"/>
</dbReference>
<feature type="domain" description="Bromo" evidence="15">
    <location>
        <begin position="747"/>
        <end position="817"/>
    </location>
</feature>
<evidence type="ECO:0000256" key="8">
    <source>
        <dbReference type="ARBA" id="ARBA00023159"/>
    </source>
</evidence>
<evidence type="ECO:0000256" key="3">
    <source>
        <dbReference type="ARBA" id="ARBA00013184"/>
    </source>
</evidence>
<dbReference type="InterPro" id="IPR001487">
    <property type="entry name" value="Bromodomain"/>
</dbReference>
<evidence type="ECO:0000256" key="14">
    <source>
        <dbReference type="SAM" id="MobiDB-lite"/>
    </source>
</evidence>
<evidence type="ECO:0000256" key="9">
    <source>
        <dbReference type="ARBA" id="ARBA00023163"/>
    </source>
</evidence>
<dbReference type="Pfam" id="PF00439">
    <property type="entry name" value="Bromodomain"/>
    <property type="match status" value="1"/>
</dbReference>
<keyword evidence="10" id="KW-0539">Nucleus</keyword>
<dbReference type="InterPro" id="IPR037800">
    <property type="entry name" value="GCN5"/>
</dbReference>
<feature type="region of interest" description="Disordered" evidence="14">
    <location>
        <begin position="277"/>
        <end position="340"/>
    </location>
</feature>
<dbReference type="Proteomes" id="UP000030750">
    <property type="component" value="Unassembled WGS sequence"/>
</dbReference>
<feature type="region of interest" description="Disordered" evidence="14">
    <location>
        <begin position="209"/>
        <end position="239"/>
    </location>
</feature>
<evidence type="ECO:0000256" key="10">
    <source>
        <dbReference type="ARBA" id="ARBA00023242"/>
    </source>
</evidence>
<evidence type="ECO:0000256" key="5">
    <source>
        <dbReference type="ARBA" id="ARBA00022853"/>
    </source>
</evidence>
<reference evidence="17" key="2">
    <citation type="submission" date="2013-10" db="EMBL/GenBank/DDBJ databases">
        <authorList>
            <person name="Aslett M."/>
        </authorList>
    </citation>
    <scope>NUCLEOTIDE SEQUENCE [LARGE SCALE GENOMIC DNA]</scope>
    <source>
        <strain evidence="17">Houghton</strain>
    </source>
</reference>
<dbReference type="GO" id="GO:0000123">
    <property type="term" value="C:histone acetyltransferase complex"/>
    <property type="evidence" value="ECO:0007669"/>
    <property type="project" value="TreeGrafter"/>
</dbReference>
<keyword evidence="8" id="KW-0010">Activator</keyword>
<dbReference type="SMART" id="SM00297">
    <property type="entry name" value="BROMO"/>
    <property type="match status" value="1"/>
</dbReference>
<evidence type="ECO:0000256" key="2">
    <source>
        <dbReference type="ARBA" id="ARBA00008607"/>
    </source>
</evidence>
<dbReference type="CDD" id="cd05509">
    <property type="entry name" value="Bromo_gcn5_like"/>
    <property type="match status" value="1"/>
</dbReference>
<evidence type="ECO:0000256" key="7">
    <source>
        <dbReference type="ARBA" id="ARBA00023117"/>
    </source>
</evidence>
<evidence type="ECO:0000256" key="1">
    <source>
        <dbReference type="ARBA" id="ARBA00004123"/>
    </source>
</evidence>
<feature type="domain" description="N-acetyltransferase" evidence="16">
    <location>
        <begin position="480"/>
        <end position="627"/>
    </location>
</feature>
<evidence type="ECO:0000256" key="6">
    <source>
        <dbReference type="ARBA" id="ARBA00023015"/>
    </source>
</evidence>
<dbReference type="InterPro" id="IPR018359">
    <property type="entry name" value="Bromodomain_CS"/>
</dbReference>
<name>U6LTG3_9EIME</name>
<comment type="subcellular location">
    <subcellularLocation>
        <location evidence="1">Nucleus</location>
    </subcellularLocation>
</comment>
<organism evidence="17 18">
    <name type="scientific">Eimeria brunetti</name>
    <dbReference type="NCBI Taxonomy" id="51314"/>
    <lineage>
        <taxon>Eukaryota</taxon>
        <taxon>Sar</taxon>
        <taxon>Alveolata</taxon>
        <taxon>Apicomplexa</taxon>
        <taxon>Conoidasida</taxon>
        <taxon>Coccidia</taxon>
        <taxon>Eucoccidiorida</taxon>
        <taxon>Eimeriorina</taxon>
        <taxon>Eimeriidae</taxon>
        <taxon>Eimeria</taxon>
    </lineage>
</organism>
<dbReference type="InterPro" id="IPR000182">
    <property type="entry name" value="GNAT_dom"/>
</dbReference>
<dbReference type="VEuPathDB" id="ToxoDB:EBH_0086990"/>
<evidence type="ECO:0000256" key="4">
    <source>
        <dbReference type="ARBA" id="ARBA00022679"/>
    </source>
</evidence>
<dbReference type="PANTHER" id="PTHR45750">
    <property type="entry name" value="GH11602P"/>
    <property type="match status" value="1"/>
</dbReference>
<dbReference type="PROSITE" id="PS00633">
    <property type="entry name" value="BROMODOMAIN_1"/>
    <property type="match status" value="1"/>
</dbReference>
<feature type="compositionally biased region" description="Low complexity" evidence="14">
    <location>
        <begin position="318"/>
        <end position="329"/>
    </location>
</feature>
<dbReference type="SUPFAM" id="SSF47370">
    <property type="entry name" value="Bromodomain"/>
    <property type="match status" value="1"/>
</dbReference>
<dbReference type="InterPro" id="IPR036427">
    <property type="entry name" value="Bromodomain-like_sf"/>
</dbReference>
<evidence type="ECO:0000313" key="18">
    <source>
        <dbReference type="Proteomes" id="UP000030750"/>
    </source>
</evidence>
<keyword evidence="13" id="KW-0175">Coiled coil</keyword>
<accession>U6LTG3</accession>
<dbReference type="GO" id="GO:0010484">
    <property type="term" value="F:histone H3 acetyltransferase activity"/>
    <property type="evidence" value="ECO:0007669"/>
    <property type="project" value="TreeGrafter"/>
</dbReference>
<dbReference type="PRINTS" id="PR00503">
    <property type="entry name" value="BROMODOMAIN"/>
</dbReference>
<protein>
    <recommendedName>
        <fullName evidence="3">histone acetyltransferase</fullName>
        <ecNumber evidence="3">2.3.1.48</ecNumber>
    </recommendedName>
</protein>
<feature type="region of interest" description="Disordered" evidence="14">
    <location>
        <begin position="1"/>
        <end position="69"/>
    </location>
</feature>
<feature type="compositionally biased region" description="Polar residues" evidence="14">
    <location>
        <begin position="280"/>
        <end position="289"/>
    </location>
</feature>
<evidence type="ECO:0000313" key="17">
    <source>
        <dbReference type="EMBL" id="CDJ51080.1"/>
    </source>
</evidence>
<dbReference type="OrthoDB" id="1937912at2759"/>
<evidence type="ECO:0000256" key="11">
    <source>
        <dbReference type="ARBA" id="ARBA00023315"/>
    </source>
</evidence>
<feature type="coiled-coil region" evidence="13">
    <location>
        <begin position="718"/>
        <end position="745"/>
    </location>
</feature>
<dbReference type="InterPro" id="IPR016181">
    <property type="entry name" value="Acyl_CoA_acyltransferase"/>
</dbReference>
<evidence type="ECO:0000256" key="13">
    <source>
        <dbReference type="SAM" id="Coils"/>
    </source>
</evidence>
<evidence type="ECO:0000259" key="16">
    <source>
        <dbReference type="PROSITE" id="PS51186"/>
    </source>
</evidence>
<gene>
    <name evidence="17" type="ORF">EBH_0086990</name>
</gene>
<keyword evidence="11" id="KW-0012">Acyltransferase</keyword>
<dbReference type="PANTHER" id="PTHR45750:SF3">
    <property type="entry name" value="HISTONE ACETYLTRANSFERASE"/>
    <property type="match status" value="1"/>
</dbReference>
<dbReference type="SUPFAM" id="SSF55729">
    <property type="entry name" value="Acyl-CoA N-acyltransferases (Nat)"/>
    <property type="match status" value="1"/>
</dbReference>
<evidence type="ECO:0000259" key="15">
    <source>
        <dbReference type="PROSITE" id="PS50014"/>
    </source>
</evidence>
<dbReference type="Gene3D" id="1.20.920.10">
    <property type="entry name" value="Bromodomain-like"/>
    <property type="match status" value="1"/>
</dbReference>
<dbReference type="PROSITE" id="PS51186">
    <property type="entry name" value="GNAT"/>
    <property type="match status" value="1"/>
</dbReference>
<dbReference type="GO" id="GO:0005634">
    <property type="term" value="C:nucleus"/>
    <property type="evidence" value="ECO:0007669"/>
    <property type="project" value="UniProtKB-SubCell"/>
</dbReference>
<dbReference type="CDD" id="cd04301">
    <property type="entry name" value="NAT_SF"/>
    <property type="match status" value="1"/>
</dbReference>
<reference evidence="17" key="1">
    <citation type="submission" date="2013-10" db="EMBL/GenBank/DDBJ databases">
        <title>Genomic analysis of the causative agents of coccidiosis in chickens.</title>
        <authorList>
            <person name="Reid A.J."/>
            <person name="Blake D."/>
            <person name="Billington K."/>
            <person name="Browne H."/>
            <person name="Dunn M."/>
            <person name="Hung S."/>
            <person name="Kawahara F."/>
            <person name="Miranda-Saavedra D."/>
            <person name="Mourier T."/>
            <person name="Nagra H."/>
            <person name="Otto T.D."/>
            <person name="Rawlings N."/>
            <person name="Sanchez A."/>
            <person name="Sanders M."/>
            <person name="Subramaniam C."/>
            <person name="Tay Y."/>
            <person name="Dear P."/>
            <person name="Doerig C."/>
            <person name="Gruber A."/>
            <person name="Parkinson J."/>
            <person name="Shirley M."/>
            <person name="Wan K.L."/>
            <person name="Berriman M."/>
            <person name="Tomley F."/>
            <person name="Pain A."/>
        </authorList>
    </citation>
    <scope>NUCLEOTIDE SEQUENCE [LARGE SCALE GENOMIC DNA]</scope>
    <source>
        <strain evidence="17">Houghton</strain>
    </source>
</reference>
<dbReference type="AlphaFoldDB" id="U6LTG3"/>
<feature type="region of interest" description="Disordered" evidence="14">
    <location>
        <begin position="148"/>
        <end position="169"/>
    </location>
</feature>
<comment type="similarity">
    <text evidence="2">Belongs to the acetyltransferase family. GCN5 subfamily.</text>
</comment>
<dbReference type="Pfam" id="PF00583">
    <property type="entry name" value="Acetyltransf_1"/>
    <property type="match status" value="1"/>
</dbReference>
<keyword evidence="4 17" id="KW-0808">Transferase</keyword>
<sequence length="837" mass="91517">MNQRWQQQQQQEQQEQQQPPQPQQQQKQQQEQQGEPQTVESCKDDSFSLTSPSAEPPPTEADAAADINWSSSDTLESVLRPAPPFCPSPPYPLLPPFSADAFAVSSSVSALWAEASERPCVLELLLQLLQQISSDKTSELHKHLVRQGIIPSQDKPKPPDPDADAAAAAAAAATAAAAAAPASDSSSAREEWLRGVAAAKAAAATPGVYVHPPEGAVLPEPMDLNSTHSSSEQQEQELQQVLQQMALAAAAAFEVLDMQPPAAATAAAAAAAEATAAATDNPSSETAATKQAREAKRQQGVADDAQGTRYGRVYGALSTSSSSSSSSSSRGGNTEEKNGSNSIYRRAAAAGFPPFRSYAEVYRQWKLFQQQLFPAGFSHSLFFGRSYIFHLLHQQLPRLLPLLQAAGGAALSDSRFFEGLCLLIGMKEGLFDAIYKRFASMKAVYPESVLPSETGLGFLQRDAGGALEEEMGVIHFCCCTNDRRASSLTKLISAKNIFSRQLPKMPRDYIARLVLDRSHFTFCLCKKDRVVGGVCFRPYFQQRFAEIAFLAVTSTEQVKGYGTRLMSHLKEFVKKSGIEYFLTYADNFAVGYFRKQGFTSRISLPRDRWLGYIKDYDGGTLMECRISSKVNYLKLSALLDKQRRAAEACIEESTTKVLMPGLDVWKKDPSRVLLPSEVPGLVAAGYRQPSAAADGFAASSKGGENACSASEGAVAAAAAAAASKLQQEEKQRRSLKNQIAALLALLDRHPSSWPFRRPVSVSEAPDYYEVVKYPVDISSMRRKNKSGGYRTKQELGSDMVRMFENCRLYNNSNTIYYKYADELQQFIWPKYEALPGP</sequence>